<protein>
    <recommendedName>
        <fullName evidence="3">GH16 domain-containing protein</fullName>
    </recommendedName>
</protein>
<evidence type="ECO:0000256" key="1">
    <source>
        <dbReference type="ARBA" id="ARBA00022801"/>
    </source>
</evidence>
<dbReference type="PROSITE" id="PS51762">
    <property type="entry name" value="GH16_2"/>
    <property type="match status" value="1"/>
</dbReference>
<dbReference type="SUPFAM" id="SSF49899">
    <property type="entry name" value="Concanavalin A-like lectins/glucanases"/>
    <property type="match status" value="1"/>
</dbReference>
<proteinExistence type="predicted"/>
<keyword evidence="1" id="KW-0378">Hydrolase</keyword>
<gene>
    <name evidence="4" type="ORF">DH2020_048788</name>
</gene>
<comment type="caution">
    <text evidence="4">The sequence shown here is derived from an EMBL/GenBank/DDBJ whole genome shotgun (WGS) entry which is preliminary data.</text>
</comment>
<evidence type="ECO:0000259" key="3">
    <source>
        <dbReference type="PROSITE" id="PS51762"/>
    </source>
</evidence>
<evidence type="ECO:0000313" key="4">
    <source>
        <dbReference type="EMBL" id="KAK6117461.1"/>
    </source>
</evidence>
<dbReference type="InterPro" id="IPR008264">
    <property type="entry name" value="Beta_glucanase"/>
</dbReference>
<dbReference type="EMBL" id="JABTTQ020003441">
    <property type="protein sequence ID" value="KAK6117461.1"/>
    <property type="molecule type" value="Genomic_DNA"/>
</dbReference>
<organism evidence="4 5">
    <name type="scientific">Rehmannia glutinosa</name>
    <name type="common">Chinese foxglove</name>
    <dbReference type="NCBI Taxonomy" id="99300"/>
    <lineage>
        <taxon>Eukaryota</taxon>
        <taxon>Viridiplantae</taxon>
        <taxon>Streptophyta</taxon>
        <taxon>Embryophyta</taxon>
        <taxon>Tracheophyta</taxon>
        <taxon>Spermatophyta</taxon>
        <taxon>Magnoliopsida</taxon>
        <taxon>eudicotyledons</taxon>
        <taxon>Gunneridae</taxon>
        <taxon>Pentapetalae</taxon>
        <taxon>asterids</taxon>
        <taxon>lamiids</taxon>
        <taxon>Lamiales</taxon>
        <taxon>Orobanchaceae</taxon>
        <taxon>Rehmannieae</taxon>
        <taxon>Rehmannia</taxon>
    </lineage>
</organism>
<dbReference type="InterPro" id="IPR013320">
    <property type="entry name" value="ConA-like_dom_sf"/>
</dbReference>
<dbReference type="PANTHER" id="PTHR31062">
    <property type="entry name" value="XYLOGLUCAN ENDOTRANSGLUCOSYLASE/HYDROLASE PROTEIN 8-RELATED"/>
    <property type="match status" value="1"/>
</dbReference>
<keyword evidence="2" id="KW-0326">Glycosidase</keyword>
<dbReference type="InterPro" id="IPR016455">
    <property type="entry name" value="XTH"/>
</dbReference>
<reference evidence="4 5" key="1">
    <citation type="journal article" date="2021" name="Comput. Struct. Biotechnol. J.">
        <title>De novo genome assembly of the potent medicinal plant Rehmannia glutinosa using nanopore technology.</title>
        <authorList>
            <person name="Ma L."/>
            <person name="Dong C."/>
            <person name="Song C."/>
            <person name="Wang X."/>
            <person name="Zheng X."/>
            <person name="Niu Y."/>
            <person name="Chen S."/>
            <person name="Feng W."/>
        </authorList>
    </citation>
    <scope>NUCLEOTIDE SEQUENCE [LARGE SCALE GENOMIC DNA]</scope>
    <source>
        <strain evidence="4">DH-2019</strain>
    </source>
</reference>
<dbReference type="Proteomes" id="UP001318860">
    <property type="component" value="Unassembled WGS sequence"/>
</dbReference>
<dbReference type="PRINTS" id="PR00737">
    <property type="entry name" value="GLHYDRLASE16"/>
</dbReference>
<evidence type="ECO:0000313" key="5">
    <source>
        <dbReference type="Proteomes" id="UP001318860"/>
    </source>
</evidence>
<dbReference type="PIRSF" id="PIRSF005604">
    <property type="entry name" value="XET"/>
    <property type="match status" value="1"/>
</dbReference>
<dbReference type="InterPro" id="IPR000757">
    <property type="entry name" value="Beta-glucanase-like"/>
</dbReference>
<dbReference type="InterPro" id="IPR044791">
    <property type="entry name" value="Beta-glucanase/XTH"/>
</dbReference>
<dbReference type="Gene3D" id="2.60.120.200">
    <property type="match status" value="1"/>
</dbReference>
<dbReference type="Pfam" id="PF00722">
    <property type="entry name" value="Glyco_hydro_16"/>
    <property type="match status" value="1"/>
</dbReference>
<name>A0ABR0U5I2_REHGL</name>
<evidence type="ECO:0000256" key="2">
    <source>
        <dbReference type="ARBA" id="ARBA00023295"/>
    </source>
</evidence>
<accession>A0ABR0U5I2</accession>
<keyword evidence="5" id="KW-1185">Reference proteome</keyword>
<sequence>MQANAADNNFNTYYSYLWGSDHFSVDPQGTEVQLKLDTWIGAGFRSKLEYGSGLFHIRIKIPDKKTGGVLTNFYLTSAPDNQAPGNHFELDFEFPGTNGSMITNVFDNDSGHREQKFQLWFDPSKDFHTYEILWNPHQIVFFVDNIPIRVFKNNMAQGITYPSRPMHIEASIWNAEAWAGPVDWAQAPFIAHYQDFGFNACPAKGSDISQCGSDKYFWNRPNYRKLSAKDKQQMDYYRKKYISYDYCRQPSTAKKECSLNN</sequence>
<feature type="domain" description="GH16" evidence="3">
    <location>
        <begin position="1"/>
        <end position="193"/>
    </location>
</feature>